<keyword evidence="4 6" id="KW-1133">Transmembrane helix</keyword>
<evidence type="ECO:0000313" key="9">
    <source>
        <dbReference type="Proteomes" id="UP000594749"/>
    </source>
</evidence>
<dbReference type="EMBL" id="CP063078">
    <property type="protein sequence ID" value="QOQ87933.1"/>
    <property type="molecule type" value="Genomic_DNA"/>
</dbReference>
<evidence type="ECO:0000256" key="2">
    <source>
        <dbReference type="ARBA" id="ARBA00022475"/>
    </source>
</evidence>
<feature type="domain" description="RDD" evidence="7">
    <location>
        <begin position="9"/>
        <end position="129"/>
    </location>
</feature>
<dbReference type="PANTHER" id="PTHR36115:SF6">
    <property type="entry name" value="PROLINE-RICH ANTIGEN HOMOLOG"/>
    <property type="match status" value="1"/>
</dbReference>
<evidence type="ECO:0000256" key="4">
    <source>
        <dbReference type="ARBA" id="ARBA00022989"/>
    </source>
</evidence>
<evidence type="ECO:0000259" key="7">
    <source>
        <dbReference type="Pfam" id="PF06271"/>
    </source>
</evidence>
<dbReference type="GO" id="GO:0005886">
    <property type="term" value="C:plasma membrane"/>
    <property type="evidence" value="ECO:0007669"/>
    <property type="project" value="UniProtKB-SubCell"/>
</dbReference>
<comment type="subcellular location">
    <subcellularLocation>
        <location evidence="1">Cell membrane</location>
        <topology evidence="1">Multi-pass membrane protein</topology>
    </subcellularLocation>
</comment>
<reference evidence="8 9" key="1">
    <citation type="submission" date="2020-10" db="EMBL/GenBank/DDBJ databases">
        <title>Campylobacter and Helicobacter PacBio genomes.</title>
        <authorList>
            <person name="Lane C."/>
        </authorList>
    </citation>
    <scope>NUCLEOTIDE SEQUENCE [LARGE SCALE GENOMIC DNA]</scope>
    <source>
        <strain evidence="8 9">2016D-0077</strain>
    </source>
</reference>
<keyword evidence="3 6" id="KW-0812">Transmembrane</keyword>
<sequence length="138" mass="15851">MAKRKAVIAPIFLRVKAFILDIFFIAMPFFVIMMVSFSSKDITDEKKNLITLIWIFYGIITSILYAKKAQTPGYKACEIYLIDLRDGKKPTFLQAIFRYAVFIVSAAFLVGIVLCFFRKDKLNLHDIISKTAPIKEKV</sequence>
<dbReference type="PANTHER" id="PTHR36115">
    <property type="entry name" value="PROLINE-RICH ANTIGEN HOMOLOG-RELATED"/>
    <property type="match status" value="1"/>
</dbReference>
<dbReference type="RefSeq" id="WP_025802104.1">
    <property type="nucleotide sequence ID" value="NZ_CP053842.1"/>
</dbReference>
<proteinExistence type="predicted"/>
<dbReference type="OrthoDB" id="5349007at2"/>
<dbReference type="Proteomes" id="UP000594749">
    <property type="component" value="Chromosome"/>
</dbReference>
<dbReference type="Pfam" id="PF06271">
    <property type="entry name" value="RDD"/>
    <property type="match status" value="1"/>
</dbReference>
<dbReference type="InterPro" id="IPR010432">
    <property type="entry name" value="RDD"/>
</dbReference>
<evidence type="ECO:0000256" key="6">
    <source>
        <dbReference type="SAM" id="Phobius"/>
    </source>
</evidence>
<evidence type="ECO:0000256" key="3">
    <source>
        <dbReference type="ARBA" id="ARBA00022692"/>
    </source>
</evidence>
<gene>
    <name evidence="8" type="ORF">IMC76_03800</name>
</gene>
<feature type="transmembrane region" description="Helical" evidence="6">
    <location>
        <begin position="49"/>
        <end position="66"/>
    </location>
</feature>
<dbReference type="InterPro" id="IPR051791">
    <property type="entry name" value="Pra-immunoreactive"/>
</dbReference>
<evidence type="ECO:0000313" key="8">
    <source>
        <dbReference type="EMBL" id="QOQ87933.1"/>
    </source>
</evidence>
<accession>A0A7M1LHU2</accession>
<dbReference type="AlphaFoldDB" id="A0A7M1LHU2"/>
<keyword evidence="2" id="KW-1003">Cell membrane</keyword>
<keyword evidence="5 6" id="KW-0472">Membrane</keyword>
<protein>
    <submittedName>
        <fullName evidence="8">RDD family protein</fullName>
    </submittedName>
</protein>
<feature type="transmembrane region" description="Helical" evidence="6">
    <location>
        <begin position="96"/>
        <end position="117"/>
    </location>
</feature>
<feature type="transmembrane region" description="Helical" evidence="6">
    <location>
        <begin position="17"/>
        <end position="37"/>
    </location>
</feature>
<evidence type="ECO:0000256" key="1">
    <source>
        <dbReference type="ARBA" id="ARBA00004651"/>
    </source>
</evidence>
<keyword evidence="9" id="KW-1185">Reference proteome</keyword>
<organism evidence="8 9">
    <name type="scientific">Campylobacter corcagiensis</name>
    <dbReference type="NCBI Taxonomy" id="1448857"/>
    <lineage>
        <taxon>Bacteria</taxon>
        <taxon>Pseudomonadati</taxon>
        <taxon>Campylobacterota</taxon>
        <taxon>Epsilonproteobacteria</taxon>
        <taxon>Campylobacterales</taxon>
        <taxon>Campylobacteraceae</taxon>
        <taxon>Campylobacter</taxon>
    </lineage>
</organism>
<name>A0A7M1LHU2_9BACT</name>
<evidence type="ECO:0000256" key="5">
    <source>
        <dbReference type="ARBA" id="ARBA00023136"/>
    </source>
</evidence>